<evidence type="ECO:0000256" key="1">
    <source>
        <dbReference type="ARBA" id="ARBA00022801"/>
    </source>
</evidence>
<proteinExistence type="predicted"/>
<evidence type="ECO:0000313" key="4">
    <source>
        <dbReference type="Proteomes" id="UP000037751"/>
    </source>
</evidence>
<name>A0A0M8MVC3_9BASI</name>
<organism evidence="3 4">
    <name type="scientific">Malassezia pachydermatis</name>
    <dbReference type="NCBI Taxonomy" id="77020"/>
    <lineage>
        <taxon>Eukaryota</taxon>
        <taxon>Fungi</taxon>
        <taxon>Dikarya</taxon>
        <taxon>Basidiomycota</taxon>
        <taxon>Ustilaginomycotina</taxon>
        <taxon>Malasseziomycetes</taxon>
        <taxon>Malasseziales</taxon>
        <taxon>Malasseziaceae</taxon>
        <taxon>Malassezia</taxon>
    </lineage>
</organism>
<evidence type="ECO:0000313" key="3">
    <source>
        <dbReference type="EMBL" id="KOS14331.1"/>
    </source>
</evidence>
<reference evidence="3 4" key="1">
    <citation type="submission" date="2015-07" db="EMBL/GenBank/DDBJ databases">
        <title>Draft Genome Sequence of Malassezia furfur CBS1878 and Malassezia pachydermatis CBS1879.</title>
        <authorList>
            <person name="Triana S."/>
            <person name="Ohm R."/>
            <person name="Gonzalez A."/>
            <person name="DeCock H."/>
            <person name="Restrepo S."/>
            <person name="Celis A."/>
        </authorList>
    </citation>
    <scope>NUCLEOTIDE SEQUENCE [LARGE SCALE GENOMIC DNA]</scope>
    <source>
        <strain evidence="3 4">CBS 1879</strain>
    </source>
</reference>
<dbReference type="PANTHER" id="PTHR31956:SF1">
    <property type="entry name" value="NON-SPECIFIC PHOSPHOLIPASE C1"/>
    <property type="match status" value="1"/>
</dbReference>
<dbReference type="CDD" id="cd16014">
    <property type="entry name" value="PLC"/>
    <property type="match status" value="1"/>
</dbReference>
<dbReference type="PANTHER" id="PTHR31956">
    <property type="entry name" value="NON-SPECIFIC PHOSPHOLIPASE C4-RELATED"/>
    <property type="match status" value="1"/>
</dbReference>
<keyword evidence="1" id="KW-0378">Hydrolase</keyword>
<dbReference type="Pfam" id="PF04185">
    <property type="entry name" value="Phosphoesterase"/>
    <property type="match status" value="1"/>
</dbReference>
<dbReference type="EMBL" id="LGAV01000004">
    <property type="protein sequence ID" value="KOS14331.1"/>
    <property type="molecule type" value="Genomic_DNA"/>
</dbReference>
<feature type="chain" id="PRO_5005818733" evidence="2">
    <location>
        <begin position="20"/>
        <end position="643"/>
    </location>
</feature>
<dbReference type="VEuPathDB" id="FungiDB:Malapachy_3976"/>
<dbReference type="GeneID" id="28730308"/>
<keyword evidence="2" id="KW-0732">Signal</keyword>
<protein>
    <submittedName>
        <fullName evidence="3">Putative phospholipase c</fullName>
    </submittedName>
</protein>
<dbReference type="InterPro" id="IPR007312">
    <property type="entry name" value="Phosphoesterase"/>
</dbReference>
<gene>
    <name evidence="3" type="ORF">Malapachy_3976</name>
</gene>
<accession>A0A0M8MVC3</accession>
<sequence length="643" mass="71779">MRVGSALAVAAALAAPVLADDLTNIKHIVLFMQENRAFDHYFGTMAGVRGFQDPNAHISNNTGKDVFHQPVNKTMDLKVSGAAPVDYSPPSNVSELLPWYLPHQGGDWSDRVQCMLAGSNSWQQNHAAWNEGNIDRWAMNNTPYSLGYLKRADIPVHFALAENFVVADAYHEAQIASTDPNRVTWFSTSINANGSSVGGDTSKGGTVLENNRDPYCLIGADGAKYSCRPLYWKTVPEYLSEANIDWKLYQDYDNFGDNTLVEWRQYQLAAKNKTDLARRALSYDGIQSFYKDAKEGTLPEVSYIVGPQYLSEHPPYTPQDGAWFQRNVANAVMNGKNWNETALIIMYDETGGWADHVMAPHASKGTPGEWIQDPFTKEGKDAPTGPGFRLPFYIISPYTRNGGVFTEVSSHESQTLFLEKWAKAIGKPFHVNEMNKWRREQLSDLVKAFDFSKKNTSVPSLPEVPEAKKDPITGTFNGAWDCLLRFKGDVQPEIPYGQQNETDALSTEKGVKMTRGDLTEGRYLSFIAWNKRVAVSDNKLSSVDDRGDFSNEQLFVIHWLGSVPKDNVYTMSTADKKQFLTKDLNLTDNQDKAAKFALWDNGNGQGYTIQELDSKKYFDLSQDGTVSMKDNDAAKFAVASVSL</sequence>
<keyword evidence="4" id="KW-1185">Reference proteome</keyword>
<dbReference type="STRING" id="77020.A0A0M8MVC3"/>
<dbReference type="Proteomes" id="UP000037751">
    <property type="component" value="Unassembled WGS sequence"/>
</dbReference>
<dbReference type="Gene3D" id="3.40.720.10">
    <property type="entry name" value="Alkaline Phosphatase, subunit A"/>
    <property type="match status" value="2"/>
</dbReference>
<dbReference type="AlphaFoldDB" id="A0A0M8MVC3"/>
<dbReference type="InterPro" id="IPR017850">
    <property type="entry name" value="Alkaline_phosphatase_core_sf"/>
</dbReference>
<feature type="signal peptide" evidence="2">
    <location>
        <begin position="1"/>
        <end position="19"/>
    </location>
</feature>
<dbReference type="OrthoDB" id="5135119at2759"/>
<dbReference type="RefSeq" id="XP_017991963.1">
    <property type="nucleotide sequence ID" value="XM_018138432.1"/>
</dbReference>
<comment type="caution">
    <text evidence="3">The sequence shown here is derived from an EMBL/GenBank/DDBJ whole genome shotgun (WGS) entry which is preliminary data.</text>
</comment>
<dbReference type="GO" id="GO:0042578">
    <property type="term" value="F:phosphoric ester hydrolase activity"/>
    <property type="evidence" value="ECO:0007669"/>
    <property type="project" value="UniProtKB-ARBA"/>
</dbReference>
<evidence type="ECO:0000256" key="2">
    <source>
        <dbReference type="SAM" id="SignalP"/>
    </source>
</evidence>